<dbReference type="Proteomes" id="UP000746747">
    <property type="component" value="Unassembled WGS sequence"/>
</dbReference>
<evidence type="ECO:0000313" key="2">
    <source>
        <dbReference type="Proteomes" id="UP000746747"/>
    </source>
</evidence>
<evidence type="ECO:0008006" key="3">
    <source>
        <dbReference type="Google" id="ProtNLM"/>
    </source>
</evidence>
<reference evidence="1" key="1">
    <citation type="submission" date="2021-09" db="EMBL/GenBank/DDBJ databases">
        <authorList>
            <consortium name="Pathogen Informatics"/>
        </authorList>
    </citation>
    <scope>NUCLEOTIDE SEQUENCE</scope>
</reference>
<organism evidence="1 2">
    <name type="scientific">Cercopithifilaria johnstoni</name>
    <dbReference type="NCBI Taxonomy" id="2874296"/>
    <lineage>
        <taxon>Eukaryota</taxon>
        <taxon>Metazoa</taxon>
        <taxon>Ecdysozoa</taxon>
        <taxon>Nematoda</taxon>
        <taxon>Chromadorea</taxon>
        <taxon>Rhabditida</taxon>
        <taxon>Spirurina</taxon>
        <taxon>Spiruromorpha</taxon>
        <taxon>Filarioidea</taxon>
        <taxon>Onchocercidae</taxon>
        <taxon>Cercopithifilaria</taxon>
    </lineage>
</organism>
<name>A0A8J2Q4M6_9BILA</name>
<dbReference type="OrthoDB" id="10472241at2759"/>
<keyword evidence="2" id="KW-1185">Reference proteome</keyword>
<evidence type="ECO:0000313" key="1">
    <source>
        <dbReference type="EMBL" id="CAG9535846.1"/>
    </source>
</evidence>
<protein>
    <recommendedName>
        <fullName evidence="3">BZIP domain-containing protein</fullName>
    </recommendedName>
</protein>
<proteinExistence type="predicted"/>
<dbReference type="AlphaFoldDB" id="A0A8J2Q4M6"/>
<sequence>MGRRPFTDVEWRHSLQCWRMWDAQRKRLCENNTYRVLKRARNREARRRQRENPKFREQGARLLYFAEYSLIDFYGIIFCDVEAAVNRMLSYKLKKHRSCDL</sequence>
<gene>
    <name evidence="1" type="ORF">CJOHNSTONI_LOCUS5828</name>
</gene>
<comment type="caution">
    <text evidence="1">The sequence shown here is derived from an EMBL/GenBank/DDBJ whole genome shotgun (WGS) entry which is preliminary data.</text>
</comment>
<dbReference type="EMBL" id="CAKAEH010001407">
    <property type="protein sequence ID" value="CAG9535846.1"/>
    <property type="molecule type" value="Genomic_DNA"/>
</dbReference>
<accession>A0A8J2Q4M6</accession>